<organism evidence="2 3">
    <name type="scientific">Inquilinus limosus MP06</name>
    <dbReference type="NCBI Taxonomy" id="1398085"/>
    <lineage>
        <taxon>Bacteria</taxon>
        <taxon>Pseudomonadati</taxon>
        <taxon>Pseudomonadota</taxon>
        <taxon>Alphaproteobacteria</taxon>
        <taxon>Rhodospirillales</taxon>
        <taxon>Rhodospirillaceae</taxon>
        <taxon>Inquilinus</taxon>
    </lineage>
</organism>
<feature type="region of interest" description="Disordered" evidence="1">
    <location>
        <begin position="40"/>
        <end position="63"/>
    </location>
</feature>
<reference evidence="2 3" key="1">
    <citation type="submission" date="2014-01" db="EMBL/GenBank/DDBJ databases">
        <title>Genome sequence determination for a cystic fibrosis isolate, Inquilinus limosus.</title>
        <authorList>
            <person name="Pino M."/>
            <person name="Di Conza J."/>
            <person name="Gutkind G."/>
        </authorList>
    </citation>
    <scope>NUCLEOTIDE SEQUENCE [LARGE SCALE GENOMIC DNA]</scope>
    <source>
        <strain evidence="2 3">MP06</strain>
    </source>
</reference>
<evidence type="ECO:0000256" key="1">
    <source>
        <dbReference type="SAM" id="MobiDB-lite"/>
    </source>
</evidence>
<gene>
    <name evidence="2" type="ORF">P409_21170</name>
</gene>
<dbReference type="RefSeq" id="WP_152613470.1">
    <property type="nucleotide sequence ID" value="NZ_JANX01000311.1"/>
</dbReference>
<proteinExistence type="predicted"/>
<evidence type="ECO:0000313" key="3">
    <source>
        <dbReference type="Proteomes" id="UP000029995"/>
    </source>
</evidence>
<accession>A0A0A0D337</accession>
<protein>
    <submittedName>
        <fullName evidence="2">Uncharacterized protein</fullName>
    </submittedName>
</protein>
<name>A0A0A0D337_9PROT</name>
<sequence length="63" mass="6989">MVGELMMFAATEAVVFVATALVFSGPDPVEDEEQILREERAEEDWSWHAPARSPRLDGVAQSL</sequence>
<dbReference type="Proteomes" id="UP000029995">
    <property type="component" value="Unassembled WGS sequence"/>
</dbReference>
<dbReference type="AlphaFoldDB" id="A0A0A0D337"/>
<comment type="caution">
    <text evidence="2">The sequence shown here is derived from an EMBL/GenBank/DDBJ whole genome shotgun (WGS) entry which is preliminary data.</text>
</comment>
<evidence type="ECO:0000313" key="2">
    <source>
        <dbReference type="EMBL" id="KGM32479.1"/>
    </source>
</evidence>
<dbReference type="EMBL" id="JANX01000311">
    <property type="protein sequence ID" value="KGM32479.1"/>
    <property type="molecule type" value="Genomic_DNA"/>
</dbReference>